<gene>
    <name evidence="6" type="ORF">C1645_793409</name>
</gene>
<evidence type="ECO:0000256" key="5">
    <source>
        <dbReference type="SAM" id="Phobius"/>
    </source>
</evidence>
<keyword evidence="4" id="KW-0560">Oxidoreductase</keyword>
<dbReference type="InterPro" id="IPR002401">
    <property type="entry name" value="Cyt_P450_E_grp-I"/>
</dbReference>
<evidence type="ECO:0000313" key="7">
    <source>
        <dbReference type="Proteomes" id="UP000265703"/>
    </source>
</evidence>
<comment type="similarity">
    <text evidence="4">Belongs to the cytochrome P450 family.</text>
</comment>
<feature type="transmembrane region" description="Helical" evidence="5">
    <location>
        <begin position="12"/>
        <end position="31"/>
    </location>
</feature>
<dbReference type="InterPro" id="IPR036396">
    <property type="entry name" value="Cyt_P450_sf"/>
</dbReference>
<keyword evidence="1 3" id="KW-0479">Metal-binding</keyword>
<dbReference type="Gene3D" id="1.10.630.10">
    <property type="entry name" value="Cytochrome P450"/>
    <property type="match status" value="1"/>
</dbReference>
<protein>
    <submittedName>
        <fullName evidence="6">Cytochrome P450</fullName>
    </submittedName>
</protein>
<dbReference type="Pfam" id="PF00067">
    <property type="entry name" value="p450"/>
    <property type="match status" value="1"/>
</dbReference>
<keyword evidence="5" id="KW-1133">Transmembrane helix</keyword>
<keyword evidence="5" id="KW-0472">Membrane</keyword>
<keyword evidence="5" id="KW-0812">Transmembrane</keyword>
<reference evidence="6 7" key="1">
    <citation type="submission" date="2018-06" db="EMBL/GenBank/DDBJ databases">
        <title>Comparative genomics reveals the genomic features of Rhizophagus irregularis, R. cerebriforme, R. diaphanum and Gigaspora rosea, and their symbiotic lifestyle signature.</title>
        <authorList>
            <person name="Morin E."/>
            <person name="San Clemente H."/>
            <person name="Chen E.C.H."/>
            <person name="De La Providencia I."/>
            <person name="Hainaut M."/>
            <person name="Kuo A."/>
            <person name="Kohler A."/>
            <person name="Murat C."/>
            <person name="Tang N."/>
            <person name="Roy S."/>
            <person name="Loubradou J."/>
            <person name="Henrissat B."/>
            <person name="Grigoriev I.V."/>
            <person name="Corradi N."/>
            <person name="Roux C."/>
            <person name="Martin F.M."/>
        </authorList>
    </citation>
    <scope>NUCLEOTIDE SEQUENCE [LARGE SCALE GENOMIC DNA]</scope>
    <source>
        <strain evidence="6 7">DAOM 227022</strain>
    </source>
</reference>
<dbReference type="PANTHER" id="PTHR24301">
    <property type="entry name" value="THROMBOXANE-A SYNTHASE"/>
    <property type="match status" value="1"/>
</dbReference>
<dbReference type="AlphaFoldDB" id="A0A397S0K5"/>
<dbReference type="GO" id="GO:0004497">
    <property type="term" value="F:monooxygenase activity"/>
    <property type="evidence" value="ECO:0007669"/>
    <property type="project" value="UniProtKB-KW"/>
</dbReference>
<dbReference type="PRINTS" id="PR00463">
    <property type="entry name" value="EP450I"/>
</dbReference>
<dbReference type="CDD" id="cd00302">
    <property type="entry name" value="cytochrome_P450"/>
    <property type="match status" value="1"/>
</dbReference>
<keyword evidence="2 3" id="KW-0408">Iron</keyword>
<dbReference type="GO" id="GO:0005506">
    <property type="term" value="F:iron ion binding"/>
    <property type="evidence" value="ECO:0007669"/>
    <property type="project" value="InterPro"/>
</dbReference>
<dbReference type="Proteomes" id="UP000265703">
    <property type="component" value="Unassembled WGS sequence"/>
</dbReference>
<evidence type="ECO:0000256" key="3">
    <source>
        <dbReference type="PIRSR" id="PIRSR602401-1"/>
    </source>
</evidence>
<dbReference type="OrthoDB" id="2789670at2759"/>
<dbReference type="InterPro" id="IPR017972">
    <property type="entry name" value="Cyt_P450_CS"/>
</dbReference>
<dbReference type="PANTHER" id="PTHR24301:SF2">
    <property type="entry name" value="THROMBOXANE-A SYNTHASE"/>
    <property type="match status" value="1"/>
</dbReference>
<dbReference type="GO" id="GO:0016705">
    <property type="term" value="F:oxidoreductase activity, acting on paired donors, with incorporation or reduction of molecular oxygen"/>
    <property type="evidence" value="ECO:0007669"/>
    <property type="project" value="InterPro"/>
</dbReference>
<dbReference type="PROSITE" id="PS00086">
    <property type="entry name" value="CYTOCHROME_P450"/>
    <property type="match status" value="1"/>
</dbReference>
<sequence>MISRIISSFGIADIFSLLLVFIIIYVTQYYYRHFTRLNPLPGPFPLPIIGNIHQKGNVYLKDWLMSLHKKYGDMFEINLAGLRFIVLCKADLIENMNVPSTKTKYPISNKNLDAFKEYGLNGLGVASNNNFKSWKYNRQFFTQAMMTPSFNYQAIEWTNELWNEVETYWSDLGENHELDLSKWMRRFTNEMIFRISTGVKSNVVASYYKEILLKNNSISLNEEEKRKIEESEKFIQSIEIFLRGIMHFLIFNKFVRDYVPFIRGKTISLLKNRDYLLNKIYDIIKKRRIEIENTPLDQPLRHDMLTSYITANTSRDINDAKKNVDADLLRPMIDDEIFGNILDAITGGTDTTANMFCFVVYYLGQYPEVKKRLQQELDAVFGNDFTKPIAYKDIDQLLYCDAVIKEVTRFCPVAFSVGRVNVENDEVGGFNWPGNTSFSIFYYAMLRHKNYWTDPEKFNPDRFYNIEESDKYLLEKQHVKNSFSMFGGGIRICPGRKLAMIELKCLLASIFRKYDLELVDKNAPLNYDADFLSSCNELFVKFKPRKF</sequence>
<name>A0A397S0K5_9GLOM</name>
<feature type="binding site" description="axial binding residue" evidence="3">
    <location>
        <position position="493"/>
    </location>
    <ligand>
        <name>heme</name>
        <dbReference type="ChEBI" id="CHEBI:30413"/>
    </ligand>
    <ligandPart>
        <name>Fe</name>
        <dbReference type="ChEBI" id="CHEBI:18248"/>
    </ligandPart>
</feature>
<evidence type="ECO:0000256" key="1">
    <source>
        <dbReference type="ARBA" id="ARBA00022723"/>
    </source>
</evidence>
<proteinExistence type="inferred from homology"/>
<accession>A0A397S0K5</accession>
<keyword evidence="3 4" id="KW-0349">Heme</keyword>
<comment type="caution">
    <text evidence="6">The sequence shown here is derived from an EMBL/GenBank/DDBJ whole genome shotgun (WGS) entry which is preliminary data.</text>
</comment>
<organism evidence="6 7">
    <name type="scientific">Glomus cerebriforme</name>
    <dbReference type="NCBI Taxonomy" id="658196"/>
    <lineage>
        <taxon>Eukaryota</taxon>
        <taxon>Fungi</taxon>
        <taxon>Fungi incertae sedis</taxon>
        <taxon>Mucoromycota</taxon>
        <taxon>Glomeromycotina</taxon>
        <taxon>Glomeromycetes</taxon>
        <taxon>Glomerales</taxon>
        <taxon>Glomeraceae</taxon>
        <taxon>Glomus</taxon>
    </lineage>
</organism>
<evidence type="ECO:0000313" key="6">
    <source>
        <dbReference type="EMBL" id="RIA80010.1"/>
    </source>
</evidence>
<dbReference type="SUPFAM" id="SSF48264">
    <property type="entry name" value="Cytochrome P450"/>
    <property type="match status" value="1"/>
</dbReference>
<dbReference type="InterPro" id="IPR001128">
    <property type="entry name" value="Cyt_P450"/>
</dbReference>
<dbReference type="GO" id="GO:0020037">
    <property type="term" value="F:heme binding"/>
    <property type="evidence" value="ECO:0007669"/>
    <property type="project" value="InterPro"/>
</dbReference>
<keyword evidence="7" id="KW-1185">Reference proteome</keyword>
<dbReference type="PRINTS" id="PR00385">
    <property type="entry name" value="P450"/>
</dbReference>
<keyword evidence="4" id="KW-0503">Monooxygenase</keyword>
<dbReference type="EMBL" id="QKYT01001068">
    <property type="protein sequence ID" value="RIA80010.1"/>
    <property type="molecule type" value="Genomic_DNA"/>
</dbReference>
<comment type="cofactor">
    <cofactor evidence="3">
        <name>heme</name>
        <dbReference type="ChEBI" id="CHEBI:30413"/>
    </cofactor>
</comment>
<dbReference type="STRING" id="658196.A0A397S0K5"/>
<evidence type="ECO:0000256" key="2">
    <source>
        <dbReference type="ARBA" id="ARBA00023004"/>
    </source>
</evidence>
<evidence type="ECO:0000256" key="4">
    <source>
        <dbReference type="RuleBase" id="RU000461"/>
    </source>
</evidence>